<accession>A0A200QSM2</accession>
<feature type="compositionally biased region" description="Low complexity" evidence="1">
    <location>
        <begin position="10"/>
        <end position="27"/>
    </location>
</feature>
<dbReference type="AlphaFoldDB" id="A0A200QSM2"/>
<feature type="region of interest" description="Disordered" evidence="1">
    <location>
        <begin position="182"/>
        <end position="244"/>
    </location>
</feature>
<feature type="compositionally biased region" description="Acidic residues" evidence="1">
    <location>
        <begin position="217"/>
        <end position="227"/>
    </location>
</feature>
<name>A0A200QSM2_MACCD</name>
<dbReference type="EMBL" id="MVGT01001115">
    <property type="protein sequence ID" value="OVA13476.1"/>
    <property type="molecule type" value="Genomic_DNA"/>
</dbReference>
<dbReference type="InterPro" id="IPR044976">
    <property type="entry name" value="FIPS5/FIPS3-like"/>
</dbReference>
<keyword evidence="3" id="KW-1185">Reference proteome</keyword>
<dbReference type="STRING" id="56857.A0A200QSM2"/>
<dbReference type="GO" id="GO:0006397">
    <property type="term" value="P:mRNA processing"/>
    <property type="evidence" value="ECO:0007669"/>
    <property type="project" value="InterPro"/>
</dbReference>
<gene>
    <name evidence="2" type="ORF">BVC80_4191g1</name>
</gene>
<sequence length="458" mass="49339">MEDDDDDFGDLYSDVLRPFSNPTLSSSAPPPPPQPLSVSTSSSNPPPPSNLNNLQSGDDDILFGASDPKFSFPFQTLISNPKPSTPSGRSIDDGAAPNRNNDKDRIEEQEVAGVSPKVEMEEVPRVLESSEIHVKSEPCVSSEIGDVKVEVETDNKDGVFMERGDNFSGQVKLEEIEYDAEPIIPGLSSSPSPLIPPRVLENEEEDSNNKASKREDDWEDSDSDSDDNLQIVLNEPVGVDRNENECEEDGEDLVIVADGDQIHHNQLGEEQKFGEDSAKPTTDGERMEIGEGAKAPNGVMMVNAVGPRPIYNNQGFQPHHSQFKISSGTCGLKRKNGDFVCKSVLARNYALGIINHNTVSRCKSLAQKTANLYVRPGGATVPGGAIVGPGGFQSQVRPLVSMGPPSGFGRGDWRPMGVKTAPTMQKGFQTGFGFPGWANNSSGSGFGRGLEFTLPSHK</sequence>
<dbReference type="OMA" id="RNENECE"/>
<dbReference type="GO" id="GO:0003723">
    <property type="term" value="F:RNA binding"/>
    <property type="evidence" value="ECO:0007669"/>
    <property type="project" value="TreeGrafter"/>
</dbReference>
<dbReference type="InParanoid" id="A0A200QSM2"/>
<organism evidence="2 3">
    <name type="scientific">Macleaya cordata</name>
    <name type="common">Five-seeded plume-poppy</name>
    <name type="synonym">Bocconia cordata</name>
    <dbReference type="NCBI Taxonomy" id="56857"/>
    <lineage>
        <taxon>Eukaryota</taxon>
        <taxon>Viridiplantae</taxon>
        <taxon>Streptophyta</taxon>
        <taxon>Embryophyta</taxon>
        <taxon>Tracheophyta</taxon>
        <taxon>Spermatophyta</taxon>
        <taxon>Magnoliopsida</taxon>
        <taxon>Ranunculales</taxon>
        <taxon>Papaveraceae</taxon>
        <taxon>Papaveroideae</taxon>
        <taxon>Macleaya</taxon>
    </lineage>
</organism>
<feature type="region of interest" description="Disordered" evidence="1">
    <location>
        <begin position="1"/>
        <end position="119"/>
    </location>
</feature>
<evidence type="ECO:0000313" key="3">
    <source>
        <dbReference type="Proteomes" id="UP000195402"/>
    </source>
</evidence>
<feature type="compositionally biased region" description="Polar residues" evidence="1">
    <location>
        <begin position="73"/>
        <end position="88"/>
    </location>
</feature>
<proteinExistence type="predicted"/>
<dbReference type="OrthoDB" id="1743229at2759"/>
<reference evidence="2 3" key="1">
    <citation type="journal article" date="2017" name="Mol. Plant">
        <title>The Genome of Medicinal Plant Macleaya cordata Provides New Insights into Benzylisoquinoline Alkaloids Metabolism.</title>
        <authorList>
            <person name="Liu X."/>
            <person name="Liu Y."/>
            <person name="Huang P."/>
            <person name="Ma Y."/>
            <person name="Qing Z."/>
            <person name="Tang Q."/>
            <person name="Cao H."/>
            <person name="Cheng P."/>
            <person name="Zheng Y."/>
            <person name="Yuan Z."/>
            <person name="Zhou Y."/>
            <person name="Liu J."/>
            <person name="Tang Z."/>
            <person name="Zhuo Y."/>
            <person name="Zhang Y."/>
            <person name="Yu L."/>
            <person name="Huang J."/>
            <person name="Yang P."/>
            <person name="Peng Q."/>
            <person name="Zhang J."/>
            <person name="Jiang W."/>
            <person name="Zhang Z."/>
            <person name="Lin K."/>
            <person name="Ro D.K."/>
            <person name="Chen X."/>
            <person name="Xiong X."/>
            <person name="Shang Y."/>
            <person name="Huang S."/>
            <person name="Zeng J."/>
        </authorList>
    </citation>
    <scope>NUCLEOTIDE SEQUENCE [LARGE SCALE GENOMIC DNA]</scope>
    <source>
        <strain evidence="3">cv. BLH2017</strain>
        <tissue evidence="2">Root</tissue>
    </source>
</reference>
<evidence type="ECO:0000256" key="1">
    <source>
        <dbReference type="SAM" id="MobiDB-lite"/>
    </source>
</evidence>
<protein>
    <submittedName>
        <fullName evidence="2">Uncharacterized protein</fullName>
    </submittedName>
</protein>
<dbReference type="Proteomes" id="UP000195402">
    <property type="component" value="Unassembled WGS sequence"/>
</dbReference>
<dbReference type="PANTHER" id="PTHR36884">
    <property type="entry name" value="FIP1[III]-LIKE PROTEIN"/>
    <property type="match status" value="1"/>
</dbReference>
<dbReference type="GO" id="GO:0016607">
    <property type="term" value="C:nuclear speck"/>
    <property type="evidence" value="ECO:0007669"/>
    <property type="project" value="TreeGrafter"/>
</dbReference>
<dbReference type="PANTHER" id="PTHR36884:SF1">
    <property type="entry name" value="FIP1[V]-LIKE PROTEIN"/>
    <property type="match status" value="1"/>
</dbReference>
<comment type="caution">
    <text evidence="2">The sequence shown here is derived from an EMBL/GenBank/DDBJ whole genome shotgun (WGS) entry which is preliminary data.</text>
</comment>
<feature type="compositionally biased region" description="Low complexity" evidence="1">
    <location>
        <begin position="182"/>
        <end position="192"/>
    </location>
</feature>
<evidence type="ECO:0000313" key="2">
    <source>
        <dbReference type="EMBL" id="OVA13476.1"/>
    </source>
</evidence>